<protein>
    <submittedName>
        <fullName evidence="1">Uncharacterized protein</fullName>
    </submittedName>
</protein>
<organism evidence="1 2">
    <name type="scientific">Pluteus cervinus</name>
    <dbReference type="NCBI Taxonomy" id="181527"/>
    <lineage>
        <taxon>Eukaryota</taxon>
        <taxon>Fungi</taxon>
        <taxon>Dikarya</taxon>
        <taxon>Basidiomycota</taxon>
        <taxon>Agaricomycotina</taxon>
        <taxon>Agaricomycetes</taxon>
        <taxon>Agaricomycetidae</taxon>
        <taxon>Agaricales</taxon>
        <taxon>Pluteineae</taxon>
        <taxon>Pluteaceae</taxon>
        <taxon>Pluteus</taxon>
    </lineage>
</organism>
<accession>A0ACD3A0T4</accession>
<gene>
    <name evidence="1" type="ORF">BDN72DRAFT_865315</name>
</gene>
<sequence>TKSGGSKVSEGGWEWLGTWKREQLKTKLTESEQASGECSHNKVKRLGAVGDYEEERGLKWCSLRANKRTASVAVYPNRFRDRENPQRRALRVLERNGGAGGCYTSWGGGCWKRYSPRANNDLENPQRRTLEVLERDGESGAWLGTWGGEWFKAKLTEGVQMSGESCCVSHSVQQPRKPPEARSRGSKTSWRGWGIVRDMGRGGAQTEAH</sequence>
<dbReference type="Proteomes" id="UP000308600">
    <property type="component" value="Unassembled WGS sequence"/>
</dbReference>
<keyword evidence="2" id="KW-1185">Reference proteome</keyword>
<feature type="non-terminal residue" evidence="1">
    <location>
        <position position="1"/>
    </location>
</feature>
<reference evidence="1 2" key="1">
    <citation type="journal article" date="2019" name="Nat. Ecol. Evol.">
        <title>Megaphylogeny resolves global patterns of mushroom evolution.</title>
        <authorList>
            <person name="Varga T."/>
            <person name="Krizsan K."/>
            <person name="Foldi C."/>
            <person name="Dima B."/>
            <person name="Sanchez-Garcia M."/>
            <person name="Sanchez-Ramirez S."/>
            <person name="Szollosi G.J."/>
            <person name="Szarkandi J.G."/>
            <person name="Papp V."/>
            <person name="Albert L."/>
            <person name="Andreopoulos W."/>
            <person name="Angelini C."/>
            <person name="Antonin V."/>
            <person name="Barry K.W."/>
            <person name="Bougher N.L."/>
            <person name="Buchanan P."/>
            <person name="Buyck B."/>
            <person name="Bense V."/>
            <person name="Catcheside P."/>
            <person name="Chovatia M."/>
            <person name="Cooper J."/>
            <person name="Damon W."/>
            <person name="Desjardin D."/>
            <person name="Finy P."/>
            <person name="Geml J."/>
            <person name="Haridas S."/>
            <person name="Hughes K."/>
            <person name="Justo A."/>
            <person name="Karasinski D."/>
            <person name="Kautmanova I."/>
            <person name="Kiss B."/>
            <person name="Kocsube S."/>
            <person name="Kotiranta H."/>
            <person name="LaButti K.M."/>
            <person name="Lechner B.E."/>
            <person name="Liimatainen K."/>
            <person name="Lipzen A."/>
            <person name="Lukacs Z."/>
            <person name="Mihaltcheva S."/>
            <person name="Morgado L.N."/>
            <person name="Niskanen T."/>
            <person name="Noordeloos M.E."/>
            <person name="Ohm R.A."/>
            <person name="Ortiz-Santana B."/>
            <person name="Ovrebo C."/>
            <person name="Racz N."/>
            <person name="Riley R."/>
            <person name="Savchenko A."/>
            <person name="Shiryaev A."/>
            <person name="Soop K."/>
            <person name="Spirin V."/>
            <person name="Szebenyi C."/>
            <person name="Tomsovsky M."/>
            <person name="Tulloss R.E."/>
            <person name="Uehling J."/>
            <person name="Grigoriev I.V."/>
            <person name="Vagvolgyi C."/>
            <person name="Papp T."/>
            <person name="Martin F.M."/>
            <person name="Miettinen O."/>
            <person name="Hibbett D.S."/>
            <person name="Nagy L.G."/>
        </authorList>
    </citation>
    <scope>NUCLEOTIDE SEQUENCE [LARGE SCALE GENOMIC DNA]</scope>
    <source>
        <strain evidence="1 2">NL-1719</strain>
    </source>
</reference>
<evidence type="ECO:0000313" key="1">
    <source>
        <dbReference type="EMBL" id="TFK59248.1"/>
    </source>
</evidence>
<proteinExistence type="predicted"/>
<name>A0ACD3A0T4_9AGAR</name>
<dbReference type="EMBL" id="ML209038">
    <property type="protein sequence ID" value="TFK59248.1"/>
    <property type="molecule type" value="Genomic_DNA"/>
</dbReference>
<evidence type="ECO:0000313" key="2">
    <source>
        <dbReference type="Proteomes" id="UP000308600"/>
    </source>
</evidence>